<dbReference type="SMART" id="SM00900">
    <property type="entry name" value="FMN_bind"/>
    <property type="match status" value="1"/>
</dbReference>
<evidence type="ECO:0000256" key="1">
    <source>
        <dbReference type="ARBA" id="ARBA00022448"/>
    </source>
</evidence>
<keyword evidence="4" id="KW-0288">FMN</keyword>
<dbReference type="GO" id="GO:0010181">
    <property type="term" value="F:FMN binding"/>
    <property type="evidence" value="ECO:0007669"/>
    <property type="project" value="InterPro"/>
</dbReference>
<dbReference type="GO" id="GO:0005886">
    <property type="term" value="C:plasma membrane"/>
    <property type="evidence" value="ECO:0007669"/>
    <property type="project" value="InterPro"/>
</dbReference>
<dbReference type="GO" id="GO:0009055">
    <property type="term" value="F:electron transfer activity"/>
    <property type="evidence" value="ECO:0007669"/>
    <property type="project" value="InterPro"/>
</dbReference>
<name>A0A3N8QEJ9_9BURK</name>
<evidence type="ECO:0000256" key="5">
    <source>
        <dbReference type="ARBA" id="ARBA00022982"/>
    </source>
</evidence>
<keyword evidence="1" id="KW-0813">Transport</keyword>
<evidence type="ECO:0000313" key="7">
    <source>
        <dbReference type="EMBL" id="RQT22202.1"/>
    </source>
</evidence>
<accession>A0A3N8QEJ9</accession>
<evidence type="ECO:0000313" key="8">
    <source>
        <dbReference type="Proteomes" id="UP000269271"/>
    </source>
</evidence>
<sequence>MPLVTLAAAAGMTPTVVFGADYLSVAQAQKAMFPEATAFVAQPAILTDEQRKALSAQAGTRVNPALWNVFAAKSGDTLLGYVITDAVIGKFQLINYAVAFGPDGTIRDMEILSYREEHGGEVRTRAWRRQFEGKTGAAPLQLGEDIQGISGATMSCTHVTEGVRRLAVYVQTVLVRK</sequence>
<reference evidence="7 8" key="1">
    <citation type="submission" date="2018-08" db="EMBL/GenBank/DDBJ databases">
        <title>Comparative analysis of Burkholderia isolates from Puerto Rico.</title>
        <authorList>
            <person name="Hall C."/>
            <person name="Sahl J."/>
            <person name="Wagner D."/>
        </authorList>
    </citation>
    <scope>NUCLEOTIDE SEQUENCE [LARGE SCALE GENOMIC DNA]</scope>
    <source>
        <strain evidence="7 8">Bp9001</strain>
    </source>
</reference>
<comment type="caution">
    <text evidence="7">The sequence shown here is derived from an EMBL/GenBank/DDBJ whole genome shotgun (WGS) entry which is preliminary data.</text>
</comment>
<dbReference type="InterPro" id="IPR010209">
    <property type="entry name" value="Ion_transpt_RnfG/RsxG"/>
</dbReference>
<evidence type="ECO:0000256" key="3">
    <source>
        <dbReference type="ARBA" id="ARBA00022630"/>
    </source>
</evidence>
<keyword evidence="2" id="KW-0597">Phosphoprotein</keyword>
<dbReference type="PANTHER" id="PTHR36118:SF1">
    <property type="entry name" value="ION-TRANSLOCATING OXIDOREDUCTASE COMPLEX SUBUNIT G"/>
    <property type="match status" value="1"/>
</dbReference>
<dbReference type="AlphaFoldDB" id="A0A3N8QEJ9"/>
<dbReference type="InterPro" id="IPR007329">
    <property type="entry name" value="FMN-bd"/>
</dbReference>
<dbReference type="PANTHER" id="PTHR36118">
    <property type="entry name" value="ION-TRANSLOCATING OXIDOREDUCTASE COMPLEX SUBUNIT G"/>
    <property type="match status" value="1"/>
</dbReference>
<evidence type="ECO:0000256" key="4">
    <source>
        <dbReference type="ARBA" id="ARBA00022643"/>
    </source>
</evidence>
<organism evidence="7 8">
    <name type="scientific">Burkholderia contaminans</name>
    <dbReference type="NCBI Taxonomy" id="488447"/>
    <lineage>
        <taxon>Bacteria</taxon>
        <taxon>Pseudomonadati</taxon>
        <taxon>Pseudomonadota</taxon>
        <taxon>Betaproteobacteria</taxon>
        <taxon>Burkholderiales</taxon>
        <taxon>Burkholderiaceae</taxon>
        <taxon>Burkholderia</taxon>
        <taxon>Burkholderia cepacia complex</taxon>
    </lineage>
</organism>
<feature type="domain" description="FMN-binding" evidence="6">
    <location>
        <begin position="89"/>
        <end position="170"/>
    </location>
</feature>
<dbReference type="Proteomes" id="UP000269271">
    <property type="component" value="Unassembled WGS sequence"/>
</dbReference>
<proteinExistence type="predicted"/>
<gene>
    <name evidence="7" type="ORF">DF037_29145</name>
</gene>
<keyword evidence="3" id="KW-0285">Flavoprotein</keyword>
<dbReference type="GO" id="GO:0022900">
    <property type="term" value="P:electron transport chain"/>
    <property type="evidence" value="ECO:0007669"/>
    <property type="project" value="InterPro"/>
</dbReference>
<evidence type="ECO:0000256" key="2">
    <source>
        <dbReference type="ARBA" id="ARBA00022553"/>
    </source>
</evidence>
<evidence type="ECO:0000259" key="6">
    <source>
        <dbReference type="SMART" id="SM00900"/>
    </source>
</evidence>
<dbReference type="EMBL" id="QTQX01000022">
    <property type="protein sequence ID" value="RQT22202.1"/>
    <property type="molecule type" value="Genomic_DNA"/>
</dbReference>
<dbReference type="Pfam" id="PF04205">
    <property type="entry name" value="FMN_bind"/>
    <property type="match status" value="1"/>
</dbReference>
<protein>
    <submittedName>
        <fullName evidence="7">FMN-binding protein</fullName>
    </submittedName>
</protein>
<keyword evidence="5" id="KW-0249">Electron transport</keyword>